<feature type="transmembrane region" description="Helical" evidence="1">
    <location>
        <begin position="127"/>
        <end position="146"/>
    </location>
</feature>
<keyword evidence="1" id="KW-1133">Transmembrane helix</keyword>
<proteinExistence type="predicted"/>
<evidence type="ECO:0000313" key="2">
    <source>
        <dbReference type="EMBL" id="MBB5854783.1"/>
    </source>
</evidence>
<dbReference type="Proteomes" id="UP000580861">
    <property type="component" value="Unassembled WGS sequence"/>
</dbReference>
<dbReference type="EMBL" id="JACHMX010000001">
    <property type="protein sequence ID" value="MBB5854783.1"/>
    <property type="molecule type" value="Genomic_DNA"/>
</dbReference>
<keyword evidence="3" id="KW-1185">Reference proteome</keyword>
<dbReference type="RefSeq" id="WP_184899030.1">
    <property type="nucleotide sequence ID" value="NZ_JACHMX010000001.1"/>
</dbReference>
<feature type="transmembrane region" description="Helical" evidence="1">
    <location>
        <begin position="50"/>
        <end position="70"/>
    </location>
</feature>
<name>A0A841B772_9PSEU</name>
<keyword evidence="1" id="KW-0472">Membrane</keyword>
<feature type="transmembrane region" description="Helical" evidence="1">
    <location>
        <begin position="158"/>
        <end position="179"/>
    </location>
</feature>
<sequence length="583" mass="60319">MDHHVIPASSGSAGVDIALVLLRLGLLLATAFLAGTGILRPLVGELPKRLHFTIAVLGGVSAVLAAVSAFATDVNVIALIVHLVLALAIPVVIRWPSVGRWASLALAALVVLETSLGRTGVEFAIDTVYVAAAALWFGVTVLSGWVPAERWRQTNFRLGPLSLTLGGLLVVAGAVQLFSSGVGLDRRIYETLFGVTLLVIALLPVLATVVAGFFFSDADSTRAYRFGAAAVAIGFVAWSALAAIPKPPEPPIPGVALLSDASVGDRRFPVLVSPQRPGKNLVHFPASAGDELSAGIEGGLIGKAIVRPGAEGTWAEVDLPKGRSDLVISRGGEKTTIEVDAGEDEGPTIVDADAPECASAALGGLIADRREALTSCPADALSGEDSGSLVKLVEFLAARKPSALTLVEDSSPRSVAAAKLVRETAARSGLPVRTEAGPNTALVVVSGWAGGYTAMTRAAESQRLKPTHQYGLYLAPWLLNGPIVNSVASSSLPLRFDPREQVAVSFAVAAGNAFGGESPTLGGFRNWLGAPLNGDVQIFAAAQVNAMPIYPGEPHAVGMIADRNYAGQWIPDGTIVPISSVLR</sequence>
<feature type="transmembrane region" description="Helical" evidence="1">
    <location>
        <begin position="76"/>
        <end position="95"/>
    </location>
</feature>
<reference evidence="2 3" key="1">
    <citation type="submission" date="2020-08" db="EMBL/GenBank/DDBJ databases">
        <title>Sequencing the genomes of 1000 actinobacteria strains.</title>
        <authorList>
            <person name="Klenk H.-P."/>
        </authorList>
    </citation>
    <scope>NUCLEOTIDE SEQUENCE [LARGE SCALE GENOMIC DNA]</scope>
    <source>
        <strain evidence="2 3">DSM 45272</strain>
    </source>
</reference>
<protein>
    <submittedName>
        <fullName evidence="2">Putative membrane protein</fullName>
    </submittedName>
</protein>
<feature type="transmembrane region" description="Helical" evidence="1">
    <location>
        <begin position="17"/>
        <end position="38"/>
    </location>
</feature>
<gene>
    <name evidence="2" type="ORF">HDA45_004870</name>
</gene>
<comment type="caution">
    <text evidence="2">The sequence shown here is derived from an EMBL/GenBank/DDBJ whole genome shotgun (WGS) entry which is preliminary data.</text>
</comment>
<organism evidence="2 3">
    <name type="scientific">Amycolatopsis umgeniensis</name>
    <dbReference type="NCBI Taxonomy" id="336628"/>
    <lineage>
        <taxon>Bacteria</taxon>
        <taxon>Bacillati</taxon>
        <taxon>Actinomycetota</taxon>
        <taxon>Actinomycetes</taxon>
        <taxon>Pseudonocardiales</taxon>
        <taxon>Pseudonocardiaceae</taxon>
        <taxon>Amycolatopsis</taxon>
    </lineage>
</organism>
<dbReference type="AlphaFoldDB" id="A0A841B772"/>
<evidence type="ECO:0000256" key="1">
    <source>
        <dbReference type="SAM" id="Phobius"/>
    </source>
</evidence>
<feature type="transmembrane region" description="Helical" evidence="1">
    <location>
        <begin position="191"/>
        <end position="214"/>
    </location>
</feature>
<evidence type="ECO:0000313" key="3">
    <source>
        <dbReference type="Proteomes" id="UP000580861"/>
    </source>
</evidence>
<accession>A0A841B772</accession>
<feature type="transmembrane region" description="Helical" evidence="1">
    <location>
        <begin position="226"/>
        <end position="244"/>
    </location>
</feature>
<keyword evidence="1" id="KW-0812">Transmembrane</keyword>